<keyword evidence="3" id="KW-1185">Reference proteome</keyword>
<evidence type="ECO:0000313" key="3">
    <source>
        <dbReference type="Proteomes" id="UP001321473"/>
    </source>
</evidence>
<sequence>MNRLMYIFLSHAVLAFSFLCGVPLLPVLVVHHRFQQWYFAYFYELTQRVWDKGYALPRRSVLARLDDLESQDSSLKSRGVVRLLEVGAAYGPNLEFVGRPVEYWKVEPNTAFEPTFQKNLAANPMVGIPFVQVAGKSL</sequence>
<proteinExistence type="predicted"/>
<keyword evidence="1" id="KW-0472">Membrane</keyword>
<accession>A0AAQ4ETD4</accession>
<evidence type="ECO:0000256" key="1">
    <source>
        <dbReference type="SAM" id="Phobius"/>
    </source>
</evidence>
<keyword evidence="1" id="KW-0812">Transmembrane</keyword>
<name>A0AAQ4ETD4_AMBAM</name>
<gene>
    <name evidence="2" type="ORF">V5799_020603</name>
</gene>
<keyword evidence="1" id="KW-1133">Transmembrane helix</keyword>
<organism evidence="2 3">
    <name type="scientific">Amblyomma americanum</name>
    <name type="common">Lone star tick</name>
    <dbReference type="NCBI Taxonomy" id="6943"/>
    <lineage>
        <taxon>Eukaryota</taxon>
        <taxon>Metazoa</taxon>
        <taxon>Ecdysozoa</taxon>
        <taxon>Arthropoda</taxon>
        <taxon>Chelicerata</taxon>
        <taxon>Arachnida</taxon>
        <taxon>Acari</taxon>
        <taxon>Parasitiformes</taxon>
        <taxon>Ixodida</taxon>
        <taxon>Ixodoidea</taxon>
        <taxon>Ixodidae</taxon>
        <taxon>Amblyomminae</taxon>
        <taxon>Amblyomma</taxon>
    </lineage>
</organism>
<protein>
    <submittedName>
        <fullName evidence="2">Uncharacterized protein</fullName>
    </submittedName>
</protein>
<feature type="transmembrane region" description="Helical" evidence="1">
    <location>
        <begin position="6"/>
        <end position="30"/>
    </location>
</feature>
<dbReference type="EMBL" id="JARKHS020011151">
    <property type="protein sequence ID" value="KAK8778059.1"/>
    <property type="molecule type" value="Genomic_DNA"/>
</dbReference>
<comment type="caution">
    <text evidence="2">The sequence shown here is derived from an EMBL/GenBank/DDBJ whole genome shotgun (WGS) entry which is preliminary data.</text>
</comment>
<reference evidence="2 3" key="1">
    <citation type="journal article" date="2023" name="Arcadia Sci">
        <title>De novo assembly of a long-read Amblyomma americanum tick genome.</title>
        <authorList>
            <person name="Chou S."/>
            <person name="Poskanzer K.E."/>
            <person name="Rollins M."/>
            <person name="Thuy-Boun P.S."/>
        </authorList>
    </citation>
    <scope>NUCLEOTIDE SEQUENCE [LARGE SCALE GENOMIC DNA]</scope>
    <source>
        <strain evidence="2">F_SG_1</strain>
        <tissue evidence="2">Salivary glands</tissue>
    </source>
</reference>
<dbReference type="Proteomes" id="UP001321473">
    <property type="component" value="Unassembled WGS sequence"/>
</dbReference>
<dbReference type="AlphaFoldDB" id="A0AAQ4ETD4"/>
<evidence type="ECO:0000313" key="2">
    <source>
        <dbReference type="EMBL" id="KAK8778059.1"/>
    </source>
</evidence>